<dbReference type="RefSeq" id="XP_046012734.1">
    <property type="nucleotide sequence ID" value="XM_046151233.1"/>
</dbReference>
<dbReference type="Pfam" id="PF12520">
    <property type="entry name" value="DUF3723"/>
    <property type="match status" value="2"/>
</dbReference>
<name>A0A9P9BU30_9PEZI</name>
<evidence type="ECO:0000313" key="1">
    <source>
        <dbReference type="EMBL" id="KAH7031054.1"/>
    </source>
</evidence>
<evidence type="ECO:0000313" key="2">
    <source>
        <dbReference type="Proteomes" id="UP000756346"/>
    </source>
</evidence>
<gene>
    <name evidence="1" type="ORF">B0I36DRAFT_267727</name>
</gene>
<organism evidence="1 2">
    <name type="scientific">Microdochium trichocladiopsis</name>
    <dbReference type="NCBI Taxonomy" id="1682393"/>
    <lineage>
        <taxon>Eukaryota</taxon>
        <taxon>Fungi</taxon>
        <taxon>Dikarya</taxon>
        <taxon>Ascomycota</taxon>
        <taxon>Pezizomycotina</taxon>
        <taxon>Sordariomycetes</taxon>
        <taxon>Xylariomycetidae</taxon>
        <taxon>Xylariales</taxon>
        <taxon>Microdochiaceae</taxon>
        <taxon>Microdochium</taxon>
    </lineage>
</organism>
<keyword evidence="2" id="KW-1185">Reference proteome</keyword>
<dbReference type="OrthoDB" id="4227485at2759"/>
<dbReference type="InterPro" id="IPR022198">
    <property type="entry name" value="DUF3723"/>
</dbReference>
<feature type="non-terminal residue" evidence="1">
    <location>
        <position position="511"/>
    </location>
</feature>
<dbReference type="AlphaFoldDB" id="A0A9P9BU30"/>
<accession>A0A9P9BU30</accession>
<comment type="caution">
    <text evidence="1">The sequence shown here is derived from an EMBL/GenBank/DDBJ whole genome shotgun (WGS) entry which is preliminary data.</text>
</comment>
<protein>
    <submittedName>
        <fullName evidence="1">Uncharacterized protein</fullName>
    </submittedName>
</protein>
<sequence>MASANAGHKLEELQSEIASKFCGIARIAANCIYFSQTDGDIDAEKLDHLVGIFRHEGCDRANPSHFLAATIPSTMLESALALSRLSLSDLNNVSPPLLHLPPGEQVGGLYGRHRIAAVLQDDRLASWWPVKLYAGYSLAASMMTSKWWTRLDKSKPEILKRIFKHPALAPVLEKVVRIPGMRPNLQLGTWNKIFHCIEEVVHYLLLIYNTWVYIMGSPSALEFVDSRAVQSLELLVPGVSKRDQLRAEAAIRDHHNFRCIDDETERTNILHRLTSVQHLIPSIRTLQNDFKYLRECTHVVKRLICGKTPSSFTVQTIAWKAFKPPARHPASEEVAFENHLRFLYIAVMNDLCDLSGQTPLKDEGPEHQKNFQPDPRTWFRLACRAKQLGFVSEEISRLSQADPDREIALKALLEARPLPDYDYGTGLESFVQLIRELFDKAHKVDFMETPRPLTTSQNGEPTYRRCGRLYGKAYARDRDCITVDTITCNVQLNTDVTSLFVRRSVFRAFWG</sequence>
<reference evidence="1" key="1">
    <citation type="journal article" date="2021" name="Nat. Commun.">
        <title>Genetic determinants of endophytism in the Arabidopsis root mycobiome.</title>
        <authorList>
            <person name="Mesny F."/>
            <person name="Miyauchi S."/>
            <person name="Thiergart T."/>
            <person name="Pickel B."/>
            <person name="Atanasova L."/>
            <person name="Karlsson M."/>
            <person name="Huettel B."/>
            <person name="Barry K.W."/>
            <person name="Haridas S."/>
            <person name="Chen C."/>
            <person name="Bauer D."/>
            <person name="Andreopoulos W."/>
            <person name="Pangilinan J."/>
            <person name="LaButti K."/>
            <person name="Riley R."/>
            <person name="Lipzen A."/>
            <person name="Clum A."/>
            <person name="Drula E."/>
            <person name="Henrissat B."/>
            <person name="Kohler A."/>
            <person name="Grigoriev I.V."/>
            <person name="Martin F.M."/>
            <person name="Hacquard S."/>
        </authorList>
    </citation>
    <scope>NUCLEOTIDE SEQUENCE</scope>
    <source>
        <strain evidence="1">MPI-CAGE-CH-0230</strain>
    </source>
</reference>
<proteinExistence type="predicted"/>
<dbReference type="GeneID" id="70180779"/>
<dbReference type="Proteomes" id="UP000756346">
    <property type="component" value="Unassembled WGS sequence"/>
</dbReference>
<dbReference type="EMBL" id="JAGTJQ010000005">
    <property type="protein sequence ID" value="KAH7031054.1"/>
    <property type="molecule type" value="Genomic_DNA"/>
</dbReference>